<evidence type="ECO:0000313" key="1">
    <source>
        <dbReference type="EMBL" id="EJX00460.1"/>
    </source>
</evidence>
<accession>J9GL53</accession>
<gene>
    <name evidence="1" type="ORF">EVA_11435</name>
</gene>
<organism evidence="1">
    <name type="scientific">gut metagenome</name>
    <dbReference type="NCBI Taxonomy" id="749906"/>
    <lineage>
        <taxon>unclassified sequences</taxon>
        <taxon>metagenomes</taxon>
        <taxon>organismal metagenomes</taxon>
    </lineage>
</organism>
<proteinExistence type="predicted"/>
<reference evidence="1" key="1">
    <citation type="journal article" date="2012" name="PLoS ONE">
        <title>Gene sets for utilization of primary and secondary nutrition supplies in the distal gut of endangered iberian lynx.</title>
        <authorList>
            <person name="Alcaide M."/>
            <person name="Messina E."/>
            <person name="Richter M."/>
            <person name="Bargiela R."/>
            <person name="Peplies J."/>
            <person name="Huws S.A."/>
            <person name="Newbold C.J."/>
            <person name="Golyshin P.N."/>
            <person name="Simon M.A."/>
            <person name="Lopez G."/>
            <person name="Yakimov M.M."/>
            <person name="Ferrer M."/>
        </authorList>
    </citation>
    <scope>NUCLEOTIDE SEQUENCE</scope>
</reference>
<dbReference type="EMBL" id="AMCI01003363">
    <property type="protein sequence ID" value="EJX00460.1"/>
    <property type="molecule type" value="Genomic_DNA"/>
</dbReference>
<sequence length="62" mass="7336">MLLCNLPQHHLLTHLPPVFHRLPADFLHPGLQSQYKQFQDLTLLLVFLWQERFLSPILPHVS</sequence>
<comment type="caution">
    <text evidence="1">The sequence shown here is derived from an EMBL/GenBank/DDBJ whole genome shotgun (WGS) entry which is preliminary data.</text>
</comment>
<protein>
    <submittedName>
        <fullName evidence="1">Uncharacterized protein</fullName>
    </submittedName>
</protein>
<dbReference type="AlphaFoldDB" id="J9GL53"/>
<name>J9GL53_9ZZZZ</name>